<name>A0A0H2UUJ5_STRP3</name>
<evidence type="ECO:0000313" key="2">
    <source>
        <dbReference type="EMBL" id="AAM79512.1"/>
    </source>
</evidence>
<proteinExistence type="predicted"/>
<feature type="chain" id="PRO_5002599740" evidence="1">
    <location>
        <begin position="29"/>
        <end position="257"/>
    </location>
</feature>
<evidence type="ECO:0000313" key="3">
    <source>
        <dbReference type="Proteomes" id="UP000000564"/>
    </source>
</evidence>
<sequence length="257" mass="28446">MKPKHLLCLSTVVAGLALFSTMTHSVLADDASNPDTILMNNNQANFQRDALVQKLDEGHQQLEAIKHEAKGTDIEATVNKAIDAVDHMKSSIRFNTETIYDFSSIGARVEALSDAIKAIVFSTTQLTHKVEKAHTDMGFAITKLVIRIIDPFASVDAIKAQVQEIKALEEKVINYPDLQPTDRATIYTKAKLNKAIWNTRLERDKKVLGIKPFDVYNRLNKAITHAVGVQLNPTTTVQQVDDEVIAVQNALETALKS</sequence>
<protein>
    <submittedName>
        <fullName evidence="2">cAMP factor</fullName>
    </submittedName>
</protein>
<dbReference type="SMR" id="A0A0H2UUJ5"/>
<evidence type="ECO:0000256" key="1">
    <source>
        <dbReference type="SAM" id="SignalP"/>
    </source>
</evidence>
<dbReference type="AlphaFoldDB" id="A0A0H2UUJ5"/>
<keyword evidence="1" id="KW-0732">Signal</keyword>
<dbReference type="InterPro" id="IPR010860">
    <property type="entry name" value="CAMP_factor"/>
</dbReference>
<gene>
    <name evidence="2" type="primary">cfa</name>
    <name evidence="2" type="ordered locus">SpyM3_0905</name>
</gene>
<dbReference type="HOGENOM" id="CLU_068037_0_0_9"/>
<dbReference type="Proteomes" id="UP000000564">
    <property type="component" value="Chromosome"/>
</dbReference>
<accession>A0A0H2UUJ5</accession>
<organism evidence="2 3">
    <name type="scientific">Streptococcus pyogenes serotype M3 (strain ATCC BAA-595 / MGAS315)</name>
    <dbReference type="NCBI Taxonomy" id="198466"/>
    <lineage>
        <taxon>Bacteria</taxon>
        <taxon>Bacillati</taxon>
        <taxon>Bacillota</taxon>
        <taxon>Bacilli</taxon>
        <taxon>Lactobacillales</taxon>
        <taxon>Streptococcaceae</taxon>
        <taxon>Streptococcus</taxon>
    </lineage>
</organism>
<dbReference type="Pfam" id="PF07373">
    <property type="entry name" value="CAMP_factor"/>
    <property type="match status" value="1"/>
</dbReference>
<reference evidence="2 3" key="1">
    <citation type="journal article" date="2002" name="Proc. Natl. Acad. Sci. U.S.A.">
        <title>Genome sequence of a serotype M3 strain of group A Streptococcus: phage-encoded toxins, the high-virulence phenotype, and clone emergence.</title>
        <authorList>
            <person name="Beres S.B."/>
            <person name="Sylva G.L."/>
            <person name="Barbian K.D."/>
            <person name="Lei B."/>
            <person name="Hoff J.S."/>
            <person name="Mammarella N.D."/>
            <person name="Liu M.Y."/>
            <person name="Smoot J.C."/>
            <person name="Porcella S.F."/>
            <person name="Parkins L.D."/>
            <person name="Campbell D.S."/>
            <person name="Smith T.M."/>
            <person name="McCormick J.K."/>
            <person name="Leung D.Y."/>
            <person name="Schlievert P.M."/>
            <person name="Musser J.M."/>
        </authorList>
    </citation>
    <scope>NUCLEOTIDE SEQUENCE [LARGE SCALE GENOMIC DNA]</scope>
    <source>
        <strain evidence="3">ATCC BAA-595 / MGAS315</strain>
    </source>
</reference>
<dbReference type="KEGG" id="spg:SpyM3_0905"/>
<feature type="signal peptide" evidence="1">
    <location>
        <begin position="1"/>
        <end position="28"/>
    </location>
</feature>
<dbReference type="EMBL" id="AE014074">
    <property type="protein sequence ID" value="AAM79512.1"/>
    <property type="molecule type" value="Genomic_DNA"/>
</dbReference>
<dbReference type="RefSeq" id="WP_011054540.1">
    <property type="nucleotide sequence ID" value="NC_004070.1"/>
</dbReference>